<dbReference type="SUPFAM" id="SSF57667">
    <property type="entry name" value="beta-beta-alpha zinc fingers"/>
    <property type="match status" value="1"/>
</dbReference>
<keyword evidence="7" id="KW-0539">Nucleus</keyword>
<feature type="domain" description="C2H2-type" evidence="8">
    <location>
        <begin position="79"/>
        <end position="106"/>
    </location>
</feature>
<comment type="subcellular location">
    <subcellularLocation>
        <location evidence="1">Nucleus</location>
    </subcellularLocation>
</comment>
<feature type="domain" description="C2H2-type" evidence="8">
    <location>
        <begin position="51"/>
        <end position="78"/>
    </location>
</feature>
<keyword evidence="10" id="KW-1185">Reference proteome</keyword>
<dbReference type="EnsemblMetazoa" id="PPAI006765-RA">
    <property type="protein sequence ID" value="PPAI006765-PA"/>
    <property type="gene ID" value="PPAI006765"/>
</dbReference>
<dbReference type="InterPro" id="IPR013087">
    <property type="entry name" value="Znf_C2H2_type"/>
</dbReference>
<feature type="domain" description="C2H2-type" evidence="8">
    <location>
        <begin position="108"/>
        <end position="132"/>
    </location>
</feature>
<accession>A0A1B0DFF6</accession>
<dbReference type="VEuPathDB" id="VectorBase:PPAI006765"/>
<dbReference type="Pfam" id="PF00096">
    <property type="entry name" value="zf-C2H2"/>
    <property type="match status" value="1"/>
</dbReference>
<evidence type="ECO:0000256" key="4">
    <source>
        <dbReference type="ARBA" id="ARBA00022771"/>
    </source>
</evidence>
<evidence type="ECO:0000256" key="6">
    <source>
        <dbReference type="ARBA" id="ARBA00023125"/>
    </source>
</evidence>
<reference evidence="9" key="1">
    <citation type="submission" date="2022-08" db="UniProtKB">
        <authorList>
            <consortium name="EnsemblMetazoa"/>
        </authorList>
    </citation>
    <scope>IDENTIFICATION</scope>
    <source>
        <strain evidence="9">Israel</strain>
    </source>
</reference>
<dbReference type="GO" id="GO:0000122">
    <property type="term" value="P:negative regulation of transcription by RNA polymerase II"/>
    <property type="evidence" value="ECO:0007669"/>
    <property type="project" value="UniProtKB-ARBA"/>
</dbReference>
<dbReference type="InterPro" id="IPR036236">
    <property type="entry name" value="Znf_C2H2_sf"/>
</dbReference>
<keyword evidence="2" id="KW-0479">Metal-binding</keyword>
<dbReference type="GO" id="GO:0003677">
    <property type="term" value="F:DNA binding"/>
    <property type="evidence" value="ECO:0007669"/>
    <property type="project" value="UniProtKB-KW"/>
</dbReference>
<dbReference type="SMART" id="SM00355">
    <property type="entry name" value="ZnF_C2H2"/>
    <property type="match status" value="3"/>
</dbReference>
<dbReference type="GO" id="GO:0005634">
    <property type="term" value="C:nucleus"/>
    <property type="evidence" value="ECO:0007669"/>
    <property type="project" value="UniProtKB-SubCell"/>
</dbReference>
<keyword evidence="6" id="KW-0238">DNA-binding</keyword>
<keyword evidence="5" id="KW-0862">Zinc</keyword>
<evidence type="ECO:0000256" key="1">
    <source>
        <dbReference type="ARBA" id="ARBA00004123"/>
    </source>
</evidence>
<dbReference type="InterPro" id="IPR022755">
    <property type="entry name" value="Znf_C2H2_jaz"/>
</dbReference>
<evidence type="ECO:0000259" key="8">
    <source>
        <dbReference type="PROSITE" id="PS50157"/>
    </source>
</evidence>
<evidence type="ECO:0000256" key="3">
    <source>
        <dbReference type="ARBA" id="ARBA00022737"/>
    </source>
</evidence>
<sequence length="132" mass="15561">MKLHNQYEPSQSRRRKNTSVLESILSNTTKNKGIKTDITESRMKINMKPNLSCPLCSRKCISHSQLQNHLASHSNERPFSCPHCPKKFKLREALVAHVQIHNKNRPRYTCTFCSGVYVDLYYYRKHMKKMHK</sequence>
<dbReference type="Gene3D" id="3.30.160.60">
    <property type="entry name" value="Classic Zinc Finger"/>
    <property type="match status" value="2"/>
</dbReference>
<dbReference type="PROSITE" id="PS00028">
    <property type="entry name" value="ZINC_FINGER_C2H2_1"/>
    <property type="match status" value="3"/>
</dbReference>
<evidence type="ECO:0000256" key="7">
    <source>
        <dbReference type="ARBA" id="ARBA00023242"/>
    </source>
</evidence>
<dbReference type="Proteomes" id="UP000092462">
    <property type="component" value="Unassembled WGS sequence"/>
</dbReference>
<dbReference type="InterPro" id="IPR050888">
    <property type="entry name" value="ZnF_C2H2-type_TF"/>
</dbReference>
<evidence type="ECO:0000256" key="2">
    <source>
        <dbReference type="ARBA" id="ARBA00022723"/>
    </source>
</evidence>
<dbReference type="GO" id="GO:0008270">
    <property type="term" value="F:zinc ion binding"/>
    <property type="evidence" value="ECO:0007669"/>
    <property type="project" value="UniProtKB-KW"/>
</dbReference>
<protein>
    <recommendedName>
        <fullName evidence="8">C2H2-type domain-containing protein</fullName>
    </recommendedName>
</protein>
<dbReference type="FunFam" id="3.30.160.60:FF:001465">
    <property type="entry name" value="Zinc finger protein 560"/>
    <property type="match status" value="1"/>
</dbReference>
<dbReference type="PROSITE" id="PS50157">
    <property type="entry name" value="ZINC_FINGER_C2H2_2"/>
    <property type="match status" value="3"/>
</dbReference>
<dbReference type="AlphaFoldDB" id="A0A1B0DFF6"/>
<dbReference type="Pfam" id="PF12171">
    <property type="entry name" value="zf-C2H2_jaz"/>
    <property type="match status" value="1"/>
</dbReference>
<organism evidence="9 10">
    <name type="scientific">Phlebotomus papatasi</name>
    <name type="common">Sandfly</name>
    <dbReference type="NCBI Taxonomy" id="29031"/>
    <lineage>
        <taxon>Eukaryota</taxon>
        <taxon>Metazoa</taxon>
        <taxon>Ecdysozoa</taxon>
        <taxon>Arthropoda</taxon>
        <taxon>Hexapoda</taxon>
        <taxon>Insecta</taxon>
        <taxon>Pterygota</taxon>
        <taxon>Neoptera</taxon>
        <taxon>Endopterygota</taxon>
        <taxon>Diptera</taxon>
        <taxon>Nematocera</taxon>
        <taxon>Psychodoidea</taxon>
        <taxon>Psychodidae</taxon>
        <taxon>Phlebotomus</taxon>
        <taxon>Phlebotomus</taxon>
    </lineage>
</organism>
<keyword evidence="4" id="KW-0863">Zinc-finger</keyword>
<dbReference type="VEuPathDB" id="VectorBase:PPAPM1_010849"/>
<name>A0A1B0DFF6_PHLPP</name>
<keyword evidence="3" id="KW-0677">Repeat</keyword>
<evidence type="ECO:0000313" key="9">
    <source>
        <dbReference type="EnsemblMetazoa" id="PPAI006765-PA"/>
    </source>
</evidence>
<dbReference type="EMBL" id="AJVK01033429">
    <property type="status" value="NOT_ANNOTATED_CDS"/>
    <property type="molecule type" value="Genomic_DNA"/>
</dbReference>
<proteinExistence type="predicted"/>
<evidence type="ECO:0000256" key="5">
    <source>
        <dbReference type="ARBA" id="ARBA00022833"/>
    </source>
</evidence>
<dbReference type="PANTHER" id="PTHR24406">
    <property type="entry name" value="TRANSCRIPTIONAL REPRESSOR CTCFL-RELATED"/>
    <property type="match status" value="1"/>
</dbReference>
<evidence type="ECO:0000313" key="10">
    <source>
        <dbReference type="Proteomes" id="UP000092462"/>
    </source>
</evidence>